<dbReference type="SUPFAM" id="SSF51338">
    <property type="entry name" value="Composite domain of metallo-dependent hydrolases"/>
    <property type="match status" value="1"/>
</dbReference>
<evidence type="ECO:0000313" key="2">
    <source>
        <dbReference type="EMBL" id="MBQ0908855.1"/>
    </source>
</evidence>
<dbReference type="SUPFAM" id="SSF51556">
    <property type="entry name" value="Metallo-dependent hydrolases"/>
    <property type="match status" value="1"/>
</dbReference>
<dbReference type="Gene3D" id="3.30.110.90">
    <property type="entry name" value="Amidohydrolase"/>
    <property type="match status" value="2"/>
</dbReference>
<accession>A0ABS5D4F8</accession>
<dbReference type="InterPro" id="IPR032466">
    <property type="entry name" value="Metal_Hydrolase"/>
</dbReference>
<evidence type="ECO:0000259" key="1">
    <source>
        <dbReference type="Pfam" id="PF01979"/>
    </source>
</evidence>
<dbReference type="RefSeq" id="WP_210789795.1">
    <property type="nucleotide sequence ID" value="NZ_JAGPXB010000007.1"/>
</dbReference>
<dbReference type="Gene3D" id="3.40.50.10910">
    <property type="entry name" value="Amidohydrolase"/>
    <property type="match status" value="1"/>
</dbReference>
<dbReference type="InterPro" id="IPR006680">
    <property type="entry name" value="Amidohydro-rel"/>
</dbReference>
<feature type="domain" description="Amidohydrolase-related" evidence="1">
    <location>
        <begin position="364"/>
        <end position="435"/>
    </location>
</feature>
<dbReference type="Proteomes" id="UP000679008">
    <property type="component" value="Unassembled WGS sequence"/>
</dbReference>
<comment type="caution">
    <text evidence="2">The sequence shown here is derived from an EMBL/GenBank/DDBJ whole genome shotgun (WGS) entry which is preliminary data.</text>
</comment>
<protein>
    <submittedName>
        <fullName evidence="2">Amidohydrolase family protein</fullName>
    </submittedName>
</protein>
<dbReference type="PANTHER" id="PTHR43135:SF3">
    <property type="entry name" value="ALPHA-D-RIBOSE 1-METHYLPHOSPHONATE 5-TRIPHOSPHATE DIPHOSPHATASE"/>
    <property type="match status" value="1"/>
</dbReference>
<dbReference type="Gene3D" id="2.30.40.10">
    <property type="entry name" value="Urease, subunit C, domain 1"/>
    <property type="match status" value="2"/>
</dbReference>
<sequence length="443" mass="50323">MKKLVLTFILFAYTASYCQKLDLALVNGNIITMKNDKVLLNQTVLITGNKISKIIPSTKWKNTENVKTIDCTGKYIMPTLVDMHMHSNPYMDTYALPFFMKYGVTTIRVMAGNDAIRVKRDSIRTNKLKRLPDIYIASELIDGNPPSFGADHQGPIVTKKEQIIPIIQEQLKKGYDFIKLYSRLKQDVFQEAVAYCKANKIKVTYHIPTDVEKSKFFQNATGEIQHLSGYARFAHAQDSLPKKIMLKNYDVPFDEVSSKSINDEKLKTAVSQTVKNKIWNCPTLVLFYNKTDTIFCKNILKTKIHPGLDGLLGWWQSTGFGNSPELTNYTKFQHQTVALLHKEKAQLLAGTDFPNPWLVPGLSLHQEIERFTMAGLSNYEALKTATVNPAIWFGPTYEKGYVAENKIADLLILNQNPLTDIKNTTAIYQVIHNGNPYLNQDQK</sequence>
<evidence type="ECO:0000313" key="3">
    <source>
        <dbReference type="Proteomes" id="UP000679008"/>
    </source>
</evidence>
<dbReference type="PANTHER" id="PTHR43135">
    <property type="entry name" value="ALPHA-D-RIBOSE 1-METHYLPHOSPHONATE 5-TRIPHOSPHATE DIPHOSPHATASE"/>
    <property type="match status" value="1"/>
</dbReference>
<reference evidence="2 3" key="1">
    <citation type="submission" date="2021-04" db="EMBL/GenBank/DDBJ databases">
        <title>Description of novel Flavobacterium sp. F-328.</title>
        <authorList>
            <person name="Saticioglu I.B."/>
        </authorList>
    </citation>
    <scope>NUCLEOTIDE SEQUENCE [LARGE SCALE GENOMIC DNA]</scope>
    <source>
        <strain evidence="2 3">F-328</strain>
    </source>
</reference>
<dbReference type="Gene3D" id="1.20.58.520">
    <property type="entry name" value="Amidohydrolase"/>
    <property type="match status" value="1"/>
</dbReference>
<keyword evidence="3" id="KW-1185">Reference proteome</keyword>
<dbReference type="InterPro" id="IPR011059">
    <property type="entry name" value="Metal-dep_hydrolase_composite"/>
</dbReference>
<organism evidence="2 3">
    <name type="scientific">Flavobacterium erciyesense</name>
    <dbReference type="NCBI Taxonomy" id="2825842"/>
    <lineage>
        <taxon>Bacteria</taxon>
        <taxon>Pseudomonadati</taxon>
        <taxon>Bacteroidota</taxon>
        <taxon>Flavobacteriia</taxon>
        <taxon>Flavobacteriales</taxon>
        <taxon>Flavobacteriaceae</taxon>
        <taxon>Flavobacterium</taxon>
    </lineage>
</organism>
<dbReference type="EMBL" id="JAGPXB010000007">
    <property type="protein sequence ID" value="MBQ0908855.1"/>
    <property type="molecule type" value="Genomic_DNA"/>
</dbReference>
<proteinExistence type="predicted"/>
<dbReference type="Pfam" id="PF01979">
    <property type="entry name" value="Amidohydro_1"/>
    <property type="match status" value="1"/>
</dbReference>
<name>A0ABS5D4F8_9FLAO</name>
<dbReference type="InterPro" id="IPR051781">
    <property type="entry name" value="Metallo-dep_Hydrolase"/>
</dbReference>
<gene>
    <name evidence="2" type="ORF">KBJ98_09090</name>
</gene>